<dbReference type="CDD" id="cd12000">
    <property type="entry name" value="SH3_CASS4"/>
    <property type="match status" value="1"/>
</dbReference>
<evidence type="ECO:0000313" key="4">
    <source>
        <dbReference type="Ensembl" id="ENSMGAP00000021236.1"/>
    </source>
</evidence>
<dbReference type="InterPro" id="IPR001452">
    <property type="entry name" value="SH3_domain"/>
</dbReference>
<dbReference type="Pfam" id="PF14604">
    <property type="entry name" value="SH3_9"/>
    <property type="match status" value="1"/>
</dbReference>
<dbReference type="InterPro" id="IPR035744">
    <property type="entry name" value="CASS4_SH3"/>
</dbReference>
<dbReference type="InParanoid" id="A0A803XNZ0"/>
<dbReference type="AlphaFoldDB" id="A0A803XNZ0"/>
<dbReference type="Gene3D" id="2.30.30.40">
    <property type="entry name" value="SH3 Domains"/>
    <property type="match status" value="1"/>
</dbReference>
<evidence type="ECO:0000259" key="3">
    <source>
        <dbReference type="PROSITE" id="PS50002"/>
    </source>
</evidence>
<dbReference type="PANTHER" id="PTHR10654:SF19">
    <property type="entry name" value="CAS SCAFFOLDING PROTEIN FAMILY MEMBER 4"/>
    <property type="match status" value="1"/>
</dbReference>
<dbReference type="GeneTree" id="ENSGT00950000183008"/>
<dbReference type="InterPro" id="IPR036028">
    <property type="entry name" value="SH3-like_dom_sf"/>
</dbReference>
<evidence type="ECO:0000313" key="5">
    <source>
        <dbReference type="Proteomes" id="UP000001645"/>
    </source>
</evidence>
<reference evidence="4" key="2">
    <citation type="submission" date="2025-08" db="UniProtKB">
        <authorList>
            <consortium name="Ensembl"/>
        </authorList>
    </citation>
    <scope>IDENTIFICATION</scope>
</reference>
<dbReference type="Proteomes" id="UP000001645">
    <property type="component" value="Chromosome 22"/>
</dbReference>
<dbReference type="SUPFAM" id="SSF50044">
    <property type="entry name" value="SH3-domain"/>
    <property type="match status" value="1"/>
</dbReference>
<dbReference type="InterPro" id="IPR037362">
    <property type="entry name" value="CAS_fam"/>
</dbReference>
<dbReference type="PROSITE" id="PS50002">
    <property type="entry name" value="SH3"/>
    <property type="match status" value="1"/>
</dbReference>
<reference evidence="4 5" key="1">
    <citation type="journal article" date="2010" name="PLoS Biol.">
        <title>Multi-platform next-generation sequencing of the domestic turkey (Meleagris gallopavo): genome assembly and analysis.</title>
        <authorList>
            <person name="Dalloul R.A."/>
            <person name="Long J.A."/>
            <person name="Zimin A.V."/>
            <person name="Aslam L."/>
            <person name="Beal K."/>
            <person name="Blomberg L.A."/>
            <person name="Bouffard P."/>
            <person name="Burt D.W."/>
            <person name="Crasta O."/>
            <person name="Crooijmans R.P."/>
            <person name="Cooper K."/>
            <person name="Coulombe R.A."/>
            <person name="De S."/>
            <person name="Delany M.E."/>
            <person name="Dodgson J.B."/>
            <person name="Dong J.J."/>
            <person name="Evans C."/>
            <person name="Frederickson K.M."/>
            <person name="Flicek P."/>
            <person name="Florea L."/>
            <person name="Folkerts O."/>
            <person name="Groenen M.A."/>
            <person name="Harkins T.T."/>
            <person name="Herrero J."/>
            <person name="Hoffmann S."/>
            <person name="Megens H.J."/>
            <person name="Jiang A."/>
            <person name="de Jong P."/>
            <person name="Kaiser P."/>
            <person name="Kim H."/>
            <person name="Kim K.W."/>
            <person name="Kim S."/>
            <person name="Langenberger D."/>
            <person name="Lee M.K."/>
            <person name="Lee T."/>
            <person name="Mane S."/>
            <person name="Marcais G."/>
            <person name="Marz M."/>
            <person name="McElroy A.P."/>
            <person name="Modise T."/>
            <person name="Nefedov M."/>
            <person name="Notredame C."/>
            <person name="Paton I.R."/>
            <person name="Payne W.S."/>
            <person name="Pertea G."/>
            <person name="Prickett D."/>
            <person name="Puiu D."/>
            <person name="Qioa D."/>
            <person name="Raineri E."/>
            <person name="Ruffier M."/>
            <person name="Salzberg S.L."/>
            <person name="Schatz M.C."/>
            <person name="Scheuring C."/>
            <person name="Schmidt C.J."/>
            <person name="Schroeder S."/>
            <person name="Searle S.M."/>
            <person name="Smith E.J."/>
            <person name="Smith J."/>
            <person name="Sonstegard T.S."/>
            <person name="Stadler P.F."/>
            <person name="Tafer H."/>
            <person name="Tu Z.J."/>
            <person name="Van Tassell C.P."/>
            <person name="Vilella A.J."/>
            <person name="Williams K.P."/>
            <person name="Yorke J.A."/>
            <person name="Zhang L."/>
            <person name="Zhang H.B."/>
            <person name="Zhang X."/>
            <person name="Zhang Y."/>
            <person name="Reed K.M."/>
        </authorList>
    </citation>
    <scope>NUCLEOTIDE SEQUENCE [LARGE SCALE GENOMIC DNA]</scope>
</reference>
<organism evidence="4 5">
    <name type="scientific">Meleagris gallopavo</name>
    <name type="common">Wild turkey</name>
    <dbReference type="NCBI Taxonomy" id="9103"/>
    <lineage>
        <taxon>Eukaryota</taxon>
        <taxon>Metazoa</taxon>
        <taxon>Chordata</taxon>
        <taxon>Craniata</taxon>
        <taxon>Vertebrata</taxon>
        <taxon>Euteleostomi</taxon>
        <taxon>Archelosauria</taxon>
        <taxon>Archosauria</taxon>
        <taxon>Dinosauria</taxon>
        <taxon>Saurischia</taxon>
        <taxon>Theropoda</taxon>
        <taxon>Coelurosauria</taxon>
        <taxon>Aves</taxon>
        <taxon>Neognathae</taxon>
        <taxon>Galloanserae</taxon>
        <taxon>Galliformes</taxon>
        <taxon>Phasianidae</taxon>
        <taxon>Meleagridinae</taxon>
        <taxon>Meleagris</taxon>
    </lineage>
</organism>
<dbReference type="GO" id="GO:0005737">
    <property type="term" value="C:cytoplasm"/>
    <property type="evidence" value="ECO:0007669"/>
    <property type="project" value="TreeGrafter"/>
</dbReference>
<protein>
    <recommendedName>
        <fullName evidence="3">SH3 domain-containing protein</fullName>
    </recommendedName>
</protein>
<keyword evidence="1 2" id="KW-0728">SH3 domain</keyword>
<dbReference type="PRINTS" id="PR00452">
    <property type="entry name" value="SH3DOMAIN"/>
</dbReference>
<keyword evidence="5" id="KW-1185">Reference proteome</keyword>
<proteinExistence type="predicted"/>
<reference evidence="4" key="3">
    <citation type="submission" date="2025-09" db="UniProtKB">
        <authorList>
            <consortium name="Ensembl"/>
        </authorList>
    </citation>
    <scope>IDENTIFICATION</scope>
</reference>
<evidence type="ECO:0000256" key="1">
    <source>
        <dbReference type="ARBA" id="ARBA00022443"/>
    </source>
</evidence>
<evidence type="ECO:0000256" key="2">
    <source>
        <dbReference type="PROSITE-ProRule" id="PRU00192"/>
    </source>
</evidence>
<dbReference type="Ensembl" id="ENSMGAT00000034431.1">
    <property type="protein sequence ID" value="ENSMGAP00000021236.1"/>
    <property type="gene ID" value="ENSMGAG00000018223.1"/>
</dbReference>
<accession>A0A803XNZ0</accession>
<feature type="domain" description="SH3" evidence="3">
    <location>
        <begin position="6"/>
        <end position="68"/>
    </location>
</feature>
<dbReference type="GO" id="GO:0007169">
    <property type="term" value="P:cell surface receptor protein tyrosine kinase signaling pathway"/>
    <property type="evidence" value="ECO:0007669"/>
    <property type="project" value="TreeGrafter"/>
</dbReference>
<dbReference type="GO" id="GO:0005886">
    <property type="term" value="C:plasma membrane"/>
    <property type="evidence" value="ECO:0007669"/>
    <property type="project" value="TreeGrafter"/>
</dbReference>
<dbReference type="GO" id="GO:0016477">
    <property type="term" value="P:cell migration"/>
    <property type="evidence" value="ECO:0007669"/>
    <property type="project" value="TreeGrafter"/>
</dbReference>
<dbReference type="PANTHER" id="PTHR10654">
    <property type="entry name" value="CAS SCAFFOLDING PROTEIN"/>
    <property type="match status" value="1"/>
</dbReference>
<name>A0A803XNZ0_MELGA</name>
<dbReference type="SMART" id="SM00326">
    <property type="entry name" value="SH3"/>
    <property type="match status" value="1"/>
</dbReference>
<sequence length="176" mass="19175">MTNNSQNNALAKALYDNKAECSDELAFRRGDILTVLEQHVVGSEGWWRCSLHGRQGLAPANRLQLLAGPQALPPPAIPSDAPEPPVALQNIYQVPSVPKGTASSSTYEKMEGWVTSPARAATLPAQGVYQVASFHSVPGALQLWAALYSVSKNHIQNVNWHRKEVQPQTIQPFSLN</sequence>